<name>A0A1G5S098_9FIRM</name>
<dbReference type="STRING" id="1120920.SAMN03080599_01533"/>
<evidence type="ECO:0000313" key="5">
    <source>
        <dbReference type="Proteomes" id="UP000199208"/>
    </source>
</evidence>
<evidence type="ECO:0000256" key="2">
    <source>
        <dbReference type="SAM" id="SignalP"/>
    </source>
</evidence>
<dbReference type="Proteomes" id="UP000199208">
    <property type="component" value="Unassembled WGS sequence"/>
</dbReference>
<dbReference type="RefSeq" id="WP_170829352.1">
    <property type="nucleotide sequence ID" value="NZ_FMWL01000006.1"/>
</dbReference>
<dbReference type="NCBIfam" id="NF037970">
    <property type="entry name" value="vanZ_1"/>
    <property type="match status" value="1"/>
</dbReference>
<accession>A0A1G5S098</accession>
<keyword evidence="2" id="KW-0732">Signal</keyword>
<feature type="transmembrane region" description="Helical" evidence="1">
    <location>
        <begin position="65"/>
        <end position="83"/>
    </location>
</feature>
<proteinExistence type="predicted"/>
<feature type="signal peptide" evidence="2">
    <location>
        <begin position="1"/>
        <end position="26"/>
    </location>
</feature>
<reference evidence="4 5" key="1">
    <citation type="submission" date="2016-10" db="EMBL/GenBank/DDBJ databases">
        <authorList>
            <person name="de Groot N.N."/>
        </authorList>
    </citation>
    <scope>NUCLEOTIDE SEQUENCE [LARGE SCALE GENOMIC DNA]</scope>
    <source>
        <strain evidence="4 5">DSM 2784</strain>
    </source>
</reference>
<feature type="transmembrane region" description="Helical" evidence="1">
    <location>
        <begin position="127"/>
        <end position="149"/>
    </location>
</feature>
<sequence>MKRVLTLLLAASWVAVICWFSSQAMQETTQQTYEVIVRLGLATKSELILSTDPSIVFLIYLARKGAHLLLFMVLGGFVTLAFFSVTRRRGLRLVMPAWLISGLIGVVDEVHQHFVPGRIMQFSDMALDAGGALLGVLLSWMLISVFVAIGQYMKKEKRKLDEVRRG</sequence>
<feature type="transmembrane region" description="Helical" evidence="1">
    <location>
        <begin position="90"/>
        <end position="107"/>
    </location>
</feature>
<feature type="chain" id="PRO_5039705813" evidence="2">
    <location>
        <begin position="27"/>
        <end position="166"/>
    </location>
</feature>
<evidence type="ECO:0000256" key="1">
    <source>
        <dbReference type="SAM" id="Phobius"/>
    </source>
</evidence>
<evidence type="ECO:0000313" key="4">
    <source>
        <dbReference type="EMBL" id="SCZ79009.1"/>
    </source>
</evidence>
<gene>
    <name evidence="4" type="ORF">SAMN03080599_01533</name>
</gene>
<dbReference type="InterPro" id="IPR006976">
    <property type="entry name" value="VanZ-like"/>
</dbReference>
<dbReference type="Pfam" id="PF04892">
    <property type="entry name" value="VanZ"/>
    <property type="match status" value="1"/>
</dbReference>
<keyword evidence="5" id="KW-1185">Reference proteome</keyword>
<evidence type="ECO:0000259" key="3">
    <source>
        <dbReference type="Pfam" id="PF04892"/>
    </source>
</evidence>
<dbReference type="AlphaFoldDB" id="A0A1G5S098"/>
<organism evidence="4 5">
    <name type="scientific">Acidaminobacter hydrogenoformans DSM 2784</name>
    <dbReference type="NCBI Taxonomy" id="1120920"/>
    <lineage>
        <taxon>Bacteria</taxon>
        <taxon>Bacillati</taxon>
        <taxon>Bacillota</taxon>
        <taxon>Clostridia</taxon>
        <taxon>Peptostreptococcales</taxon>
        <taxon>Acidaminobacteraceae</taxon>
        <taxon>Acidaminobacter</taxon>
    </lineage>
</organism>
<keyword evidence="1" id="KW-1133">Transmembrane helix</keyword>
<dbReference type="EMBL" id="FMWL01000006">
    <property type="protein sequence ID" value="SCZ79009.1"/>
    <property type="molecule type" value="Genomic_DNA"/>
</dbReference>
<protein>
    <submittedName>
        <fullName evidence="4">VanZ like family protein</fullName>
    </submittedName>
</protein>
<keyword evidence="1" id="KW-0812">Transmembrane</keyword>
<feature type="domain" description="VanZ-like" evidence="3">
    <location>
        <begin position="7"/>
        <end position="141"/>
    </location>
</feature>
<keyword evidence="1" id="KW-0472">Membrane</keyword>